<evidence type="ECO:0000313" key="8">
    <source>
        <dbReference type="EMBL" id="MFD2865085.1"/>
    </source>
</evidence>
<dbReference type="RefSeq" id="WP_377126765.1">
    <property type="nucleotide sequence ID" value="NZ_JBHUON010000010.1"/>
</dbReference>
<evidence type="ECO:0000256" key="7">
    <source>
        <dbReference type="HAMAP-Rule" id="MF_02065"/>
    </source>
</evidence>
<dbReference type="Pfam" id="PF02618">
    <property type="entry name" value="YceG"/>
    <property type="match status" value="1"/>
</dbReference>
<keyword evidence="9" id="KW-1185">Reference proteome</keyword>
<dbReference type="EC" id="4.2.2.29" evidence="7"/>
<keyword evidence="1 7" id="KW-1003">Cell membrane</keyword>
<gene>
    <name evidence="7 8" type="primary">mltG</name>
    <name evidence="8" type="ORF">ACFSYC_10345</name>
</gene>
<keyword evidence="5 7" id="KW-0456">Lyase</keyword>
<dbReference type="PANTHER" id="PTHR30518">
    <property type="entry name" value="ENDOLYTIC MUREIN TRANSGLYCOSYLASE"/>
    <property type="match status" value="1"/>
</dbReference>
<feature type="site" description="Important for catalytic activity" evidence="7">
    <location>
        <position position="226"/>
    </location>
</feature>
<evidence type="ECO:0000256" key="1">
    <source>
        <dbReference type="ARBA" id="ARBA00022475"/>
    </source>
</evidence>
<evidence type="ECO:0000256" key="3">
    <source>
        <dbReference type="ARBA" id="ARBA00022989"/>
    </source>
</evidence>
<accession>A0ABW5XNP3</accession>
<keyword evidence="2 7" id="KW-0812">Transmembrane</keyword>
<dbReference type="Gene3D" id="3.30.1490.480">
    <property type="entry name" value="Endolytic murein transglycosylase"/>
    <property type="match status" value="1"/>
</dbReference>
<dbReference type="HAMAP" id="MF_02065">
    <property type="entry name" value="MltG"/>
    <property type="match status" value="1"/>
</dbReference>
<evidence type="ECO:0000256" key="6">
    <source>
        <dbReference type="ARBA" id="ARBA00023316"/>
    </source>
</evidence>
<dbReference type="NCBIfam" id="TIGR00247">
    <property type="entry name" value="endolytic transglycosylase MltG"/>
    <property type="match status" value="1"/>
</dbReference>
<dbReference type="Gene3D" id="3.30.160.60">
    <property type="entry name" value="Classic Zinc Finger"/>
    <property type="match status" value="1"/>
</dbReference>
<evidence type="ECO:0000256" key="5">
    <source>
        <dbReference type="ARBA" id="ARBA00023239"/>
    </source>
</evidence>
<protein>
    <recommendedName>
        <fullName evidence="7">Endolytic murein transglycosylase</fullName>
        <ecNumber evidence="7">4.2.2.29</ecNumber>
    </recommendedName>
    <alternativeName>
        <fullName evidence="7">Peptidoglycan lytic transglycosylase</fullName>
    </alternativeName>
    <alternativeName>
        <fullName evidence="7">Peptidoglycan polymerization terminase</fullName>
    </alternativeName>
</protein>
<organism evidence="8 9">
    <name type="scientific">Mucilaginibacter antarcticus</name>
    <dbReference type="NCBI Taxonomy" id="1855725"/>
    <lineage>
        <taxon>Bacteria</taxon>
        <taxon>Pseudomonadati</taxon>
        <taxon>Bacteroidota</taxon>
        <taxon>Sphingobacteriia</taxon>
        <taxon>Sphingobacteriales</taxon>
        <taxon>Sphingobacteriaceae</taxon>
        <taxon>Mucilaginibacter</taxon>
    </lineage>
</organism>
<reference evidence="9" key="1">
    <citation type="journal article" date="2019" name="Int. J. Syst. Evol. Microbiol.">
        <title>The Global Catalogue of Microorganisms (GCM) 10K type strain sequencing project: providing services to taxonomists for standard genome sequencing and annotation.</title>
        <authorList>
            <consortium name="The Broad Institute Genomics Platform"/>
            <consortium name="The Broad Institute Genome Sequencing Center for Infectious Disease"/>
            <person name="Wu L."/>
            <person name="Ma J."/>
        </authorList>
    </citation>
    <scope>NUCLEOTIDE SEQUENCE [LARGE SCALE GENOMIC DNA]</scope>
    <source>
        <strain evidence="9">KCTC 52232</strain>
    </source>
</reference>
<evidence type="ECO:0000256" key="2">
    <source>
        <dbReference type="ARBA" id="ARBA00022692"/>
    </source>
</evidence>
<comment type="catalytic activity">
    <reaction evidence="7">
        <text>a peptidoglycan chain = a peptidoglycan chain with N-acetyl-1,6-anhydromuramyl-[peptide] at the reducing end + a peptidoglycan chain with N-acetylglucosamine at the non-reducing end.</text>
        <dbReference type="EC" id="4.2.2.29"/>
    </reaction>
</comment>
<evidence type="ECO:0000256" key="4">
    <source>
        <dbReference type="ARBA" id="ARBA00023136"/>
    </source>
</evidence>
<dbReference type="Proteomes" id="UP001597601">
    <property type="component" value="Unassembled WGS sequence"/>
</dbReference>
<comment type="subcellular location">
    <subcellularLocation>
        <location evidence="7">Cell membrane</location>
        <topology evidence="7">Single-pass membrane protein</topology>
    </subcellularLocation>
</comment>
<evidence type="ECO:0000313" key="9">
    <source>
        <dbReference type="Proteomes" id="UP001597601"/>
    </source>
</evidence>
<keyword evidence="4 7" id="KW-0472">Membrane</keyword>
<feature type="transmembrane region" description="Helical" evidence="7">
    <location>
        <begin position="15"/>
        <end position="36"/>
    </location>
</feature>
<proteinExistence type="inferred from homology"/>
<keyword evidence="3 7" id="KW-1133">Transmembrane helix</keyword>
<sequence>MAKKVSSTGGTMRKFIITLVVVGVLALAGTILFYYLRYFGPNVTNNEEYLYIHTGEDFDDVYKNIRDKGIVKDTATFSWAARNMKYVGHVKPGKYRLQEGMSNRKFVRMLQLGDQEAVDLTFHVFRTKVQFASFVGKKLELDSFTVLRYLDSTAFVQQYGFNTDNAFVMILPDSYKMNWNISADAFFKRFYNHYENFWTAKRKQQAAALNLTVPQVSILASIVDAEAVYDDEMPTIAGLYLNRLRVGMKLESDPTVIFAMGDFTIHRVLNKYLSVNSPYNTYLNKGLPPGPVMLPSVNAVKAVLNYEKNDHIYMVAKEDFSNRHNFANNVAEHNKNAQKFRKALDERNIKK</sequence>
<comment type="function">
    <text evidence="7">Functions as a peptidoglycan terminase that cleaves nascent peptidoglycan strands endolytically to terminate their elongation.</text>
</comment>
<name>A0ABW5XNP3_9SPHI</name>
<dbReference type="EMBL" id="JBHUON010000010">
    <property type="protein sequence ID" value="MFD2865085.1"/>
    <property type="molecule type" value="Genomic_DNA"/>
</dbReference>
<keyword evidence="6 7" id="KW-0961">Cell wall biogenesis/degradation</keyword>
<dbReference type="InterPro" id="IPR003770">
    <property type="entry name" value="MLTG-like"/>
</dbReference>
<comment type="caution">
    <text evidence="8">The sequence shown here is derived from an EMBL/GenBank/DDBJ whole genome shotgun (WGS) entry which is preliminary data.</text>
</comment>
<dbReference type="PANTHER" id="PTHR30518:SF2">
    <property type="entry name" value="ENDOLYTIC MUREIN TRANSGLYCOSYLASE"/>
    <property type="match status" value="1"/>
</dbReference>
<comment type="similarity">
    <text evidence="7">Belongs to the transglycosylase MltG family.</text>
</comment>